<dbReference type="Pfam" id="PF02875">
    <property type="entry name" value="Mur_ligase_C"/>
    <property type="match status" value="1"/>
</dbReference>
<dbReference type="RefSeq" id="WP_340359158.1">
    <property type="nucleotide sequence ID" value="NZ_JBBKZU010000010.1"/>
</dbReference>
<comment type="subunit">
    <text evidence="3">Homodimer.</text>
</comment>
<dbReference type="InterPro" id="IPR018109">
    <property type="entry name" value="Folylpolyglutamate_synth_CS"/>
</dbReference>
<dbReference type="InterPro" id="IPR036615">
    <property type="entry name" value="Mur_ligase_C_dom_sf"/>
</dbReference>
<evidence type="ECO:0000256" key="6">
    <source>
        <dbReference type="ARBA" id="ARBA00022036"/>
    </source>
</evidence>
<evidence type="ECO:0000256" key="4">
    <source>
        <dbReference type="ARBA" id="ARBA00012968"/>
    </source>
</evidence>
<dbReference type="Gene3D" id="3.40.1190.10">
    <property type="entry name" value="Mur-like, catalytic domain"/>
    <property type="match status" value="1"/>
</dbReference>
<comment type="caution">
    <text evidence="15">The sequence shown here is derived from an EMBL/GenBank/DDBJ whole genome shotgun (WGS) entry which is preliminary data.</text>
</comment>
<dbReference type="InterPro" id="IPR005479">
    <property type="entry name" value="CPAse_ATP-bd"/>
</dbReference>
<dbReference type="NCBIfam" id="NF010623">
    <property type="entry name" value="PRK14016.1"/>
    <property type="match status" value="1"/>
</dbReference>
<evidence type="ECO:0000256" key="5">
    <source>
        <dbReference type="ARBA" id="ARBA00013005"/>
    </source>
</evidence>
<comment type="function">
    <text evidence="1">Catalyzes the ATP-dependent polymerization of arginine and aspartate to multi-L-arginyl-poly-L-aspartic acid (cyanophycin; a water-insoluble reserve polymer).</text>
</comment>
<evidence type="ECO:0000256" key="12">
    <source>
        <dbReference type="ARBA" id="ARBA00048425"/>
    </source>
</evidence>
<reference evidence="15 16" key="1">
    <citation type="submission" date="2024-03" db="EMBL/GenBank/DDBJ databases">
        <title>Novel species of the genus Variovorax.</title>
        <authorList>
            <person name="Liu Q."/>
            <person name="Xin Y.-H."/>
        </authorList>
    </citation>
    <scope>NUCLEOTIDE SEQUENCE [LARGE SCALE GENOMIC DNA]</scope>
    <source>
        <strain evidence="15 16">KACC 18899</strain>
    </source>
</reference>
<evidence type="ECO:0000256" key="9">
    <source>
        <dbReference type="ARBA" id="ARBA00022840"/>
    </source>
</evidence>
<organism evidence="15 16">
    <name type="scientific">Variovorax ureilyticus</name>
    <dbReference type="NCBI Taxonomy" id="1836198"/>
    <lineage>
        <taxon>Bacteria</taxon>
        <taxon>Pseudomonadati</taxon>
        <taxon>Pseudomonadota</taxon>
        <taxon>Betaproteobacteria</taxon>
        <taxon>Burkholderiales</taxon>
        <taxon>Comamonadaceae</taxon>
        <taxon>Variovorax</taxon>
    </lineage>
</organism>
<dbReference type="InterPro" id="IPR044019">
    <property type="entry name" value="Cyanophycin_syn_N"/>
</dbReference>
<dbReference type="InterPro" id="IPR036565">
    <property type="entry name" value="Mur-like_cat_sf"/>
</dbReference>
<proteinExistence type="inferred from homology"/>
<keyword evidence="9 13" id="KW-0067">ATP-binding</keyword>
<dbReference type="GO" id="GO:0071160">
    <property type="term" value="F:cyanophycin synthetase activity (L-aspartate-adding)"/>
    <property type="evidence" value="ECO:0007669"/>
    <property type="project" value="UniProtKB-EC"/>
</dbReference>
<keyword evidence="16" id="KW-1185">Reference proteome</keyword>
<dbReference type="InterPro" id="IPR011761">
    <property type="entry name" value="ATP-grasp"/>
</dbReference>
<dbReference type="EMBL" id="JBBKZU010000010">
    <property type="protein sequence ID" value="MEJ8813938.1"/>
    <property type="molecule type" value="Genomic_DNA"/>
</dbReference>
<dbReference type="SUPFAM" id="SSF56059">
    <property type="entry name" value="Glutathione synthetase ATP-binding domain-like"/>
    <property type="match status" value="1"/>
</dbReference>
<protein>
    <recommendedName>
        <fullName evidence="6">Cyanophycin synthetase</fullName>
        <ecNumber evidence="5">6.3.2.29</ecNumber>
        <ecNumber evidence="4">6.3.2.30</ecNumber>
    </recommendedName>
    <alternativeName>
        <fullName evidence="10">Cyanophycin synthase</fullName>
    </alternativeName>
</protein>
<dbReference type="Proteomes" id="UP001365846">
    <property type="component" value="Unassembled WGS sequence"/>
</dbReference>
<comment type="similarity">
    <text evidence="2">In the C-terminal section; belongs to the MurCDEF family.</text>
</comment>
<dbReference type="GO" id="GO:0071161">
    <property type="term" value="F:cyanophycin synthetase activity (L-arginine-adding)"/>
    <property type="evidence" value="ECO:0007669"/>
    <property type="project" value="UniProtKB-EC"/>
</dbReference>
<dbReference type="NCBIfam" id="TIGR02068">
    <property type="entry name" value="cya_phycin_syn"/>
    <property type="match status" value="1"/>
</dbReference>
<dbReference type="SUPFAM" id="SSF53244">
    <property type="entry name" value="MurD-like peptide ligases, peptide-binding domain"/>
    <property type="match status" value="1"/>
</dbReference>
<evidence type="ECO:0000256" key="3">
    <source>
        <dbReference type="ARBA" id="ARBA00011738"/>
    </source>
</evidence>
<evidence type="ECO:0000256" key="8">
    <source>
        <dbReference type="ARBA" id="ARBA00022741"/>
    </source>
</evidence>
<dbReference type="PANTHER" id="PTHR23135:SF18">
    <property type="entry name" value="CYANOPHYCIN SYNTHETASE"/>
    <property type="match status" value="1"/>
</dbReference>
<dbReference type="SUPFAM" id="SSF53623">
    <property type="entry name" value="MurD-like peptide ligases, catalytic domain"/>
    <property type="match status" value="1"/>
</dbReference>
<comment type="catalytic activity">
    <reaction evidence="12">
        <text>[L-4-(L-arginin-2-N-yl)aspartate](n) + L-aspartate + ATP = [L-4-(L-arginin-2-N-yl)aspartate](n)-L-aspartate + ADP + phosphate + H(+)</text>
        <dbReference type="Rhea" id="RHEA:13277"/>
        <dbReference type="Rhea" id="RHEA-COMP:13728"/>
        <dbReference type="Rhea" id="RHEA-COMP:13733"/>
        <dbReference type="ChEBI" id="CHEBI:15378"/>
        <dbReference type="ChEBI" id="CHEBI:29991"/>
        <dbReference type="ChEBI" id="CHEBI:30616"/>
        <dbReference type="ChEBI" id="CHEBI:43474"/>
        <dbReference type="ChEBI" id="CHEBI:137986"/>
        <dbReference type="ChEBI" id="CHEBI:137990"/>
        <dbReference type="ChEBI" id="CHEBI:456216"/>
        <dbReference type="EC" id="6.3.2.29"/>
    </reaction>
</comment>
<dbReference type="Pfam" id="PF08245">
    <property type="entry name" value="Mur_ligase_M"/>
    <property type="match status" value="1"/>
</dbReference>
<dbReference type="EC" id="6.3.2.30" evidence="4"/>
<name>A0ABU8VJV3_9BURK</name>
<gene>
    <name evidence="15" type="primary">cphA</name>
    <name evidence="15" type="ORF">WKW77_22820</name>
</gene>
<evidence type="ECO:0000256" key="7">
    <source>
        <dbReference type="ARBA" id="ARBA00022598"/>
    </source>
</evidence>
<evidence type="ECO:0000313" key="16">
    <source>
        <dbReference type="Proteomes" id="UP001365846"/>
    </source>
</evidence>
<dbReference type="Pfam" id="PF18921">
    <property type="entry name" value="Cyanophycin_syn"/>
    <property type="match status" value="1"/>
</dbReference>
<keyword evidence="8 13" id="KW-0547">Nucleotide-binding</keyword>
<evidence type="ECO:0000256" key="11">
    <source>
        <dbReference type="ARBA" id="ARBA00048094"/>
    </source>
</evidence>
<evidence type="ECO:0000256" key="13">
    <source>
        <dbReference type="PROSITE-ProRule" id="PRU00409"/>
    </source>
</evidence>
<dbReference type="Gene3D" id="3.90.190.20">
    <property type="entry name" value="Mur ligase, C-terminal domain"/>
    <property type="match status" value="1"/>
</dbReference>
<comment type="catalytic activity">
    <reaction evidence="11">
        <text>[L-4-(L-arginin-2-N-yl)aspartate](n)-L-aspartate + L-arginine + ATP = [L-4-(L-arginin-2-N-yl)aspartate](n+1) + ADP + phosphate + H(+)</text>
        <dbReference type="Rhea" id="RHEA:23888"/>
        <dbReference type="Rhea" id="RHEA-COMP:13732"/>
        <dbReference type="Rhea" id="RHEA-COMP:13733"/>
        <dbReference type="ChEBI" id="CHEBI:15378"/>
        <dbReference type="ChEBI" id="CHEBI:30616"/>
        <dbReference type="ChEBI" id="CHEBI:32682"/>
        <dbReference type="ChEBI" id="CHEBI:43474"/>
        <dbReference type="ChEBI" id="CHEBI:137986"/>
        <dbReference type="ChEBI" id="CHEBI:137990"/>
        <dbReference type="ChEBI" id="CHEBI:456216"/>
        <dbReference type="EC" id="6.3.2.30"/>
    </reaction>
</comment>
<sequence>MEVIRTRALRGPNLWSRHTCIEVVVRCEGDENAVERLPEFENRLRALFPTIGELHPIVLGQPLALAHVLENAAVALQAQAGCAVNFGHTSRTVEEGVYQVTFQYSEEAVGRLALKLALKLIEAAMRPGGEFDATAAITELRDLDEDERLGPSTGSIVDAAVARGIPYRRLTSGSLVQFGWGSKQRRIQAAEVDSTSGVAESIAQDKELTKQLLNAAGVPVPLGRPVADLEDAWAAAQDIGMPVVVKPQDGNQGKGVTVNITTREQLGAAFASAAHYGEVMVEKFLPGFDFRLLVVGDRLVAAARRDPPQVIGDGAKTVRELVDIVNQDPRRGEGHATSLTKIRLDDIAVGRLEAQGLTPDSVPSLGQRVVLRNNANLSTGGTATDVTDTVHPEVAARAVDAAQMVGLHICGVDMVCENVLRPLEEQHGGVVEVNAAPGLRMHISPSFGRGRAVGEAVMDTLYAPGDDGRIPVVAVTGTNGKTTTARLINHLLASSGLRTGMTNTDGVYVDGRQTDSGDCSGPKSARNVLMHPDVDAAVFEVARGGILREGLGFDRCQVAVVTNIGSGDHLGLNYITTVEDLAVLKRVIVRNVAPGGYAVLNAADPNVAAMATTCPGNVIFFAADRQHPVMATHRAQGKRTVYVDQDAVVAAEGSWRERIPLRDVQITRNGTIGFQVDNVMASIAAAWAVGLDWDTIRSGLASFKNDAAGVPGRFNVMDYRGATVIADYGHNTDAMRALVSAVDTMPANKRSVVISGAGDRRDCDIRDQTAILGEAFDDVILYQDAAQRGRADGEVMGLLRQGLKGAKRTRFIDEIRGEFIAIDSALARLQPGDLSLILVDQVEEALAHLAKRIAEG</sequence>
<dbReference type="PROSITE" id="PS50975">
    <property type="entry name" value="ATP_GRASP"/>
    <property type="match status" value="1"/>
</dbReference>
<dbReference type="InterPro" id="IPR011810">
    <property type="entry name" value="Cya_phycin_syn"/>
</dbReference>
<evidence type="ECO:0000313" key="15">
    <source>
        <dbReference type="EMBL" id="MEJ8813938.1"/>
    </source>
</evidence>
<dbReference type="Gene3D" id="3.30.470.20">
    <property type="entry name" value="ATP-grasp fold, B domain"/>
    <property type="match status" value="2"/>
</dbReference>
<dbReference type="PANTHER" id="PTHR23135">
    <property type="entry name" value="MUR LIGASE FAMILY MEMBER"/>
    <property type="match status" value="1"/>
</dbReference>
<evidence type="ECO:0000256" key="1">
    <source>
        <dbReference type="ARBA" id="ARBA00003184"/>
    </source>
</evidence>
<evidence type="ECO:0000256" key="10">
    <source>
        <dbReference type="ARBA" id="ARBA00031353"/>
    </source>
</evidence>
<dbReference type="Pfam" id="PF02786">
    <property type="entry name" value="CPSase_L_D2"/>
    <property type="match status" value="1"/>
</dbReference>
<accession>A0ABU8VJV3</accession>
<dbReference type="SMART" id="SM01209">
    <property type="entry name" value="GARS_A"/>
    <property type="match status" value="1"/>
</dbReference>
<dbReference type="InterPro" id="IPR004101">
    <property type="entry name" value="Mur_ligase_C"/>
</dbReference>
<keyword evidence="7 15" id="KW-0436">Ligase</keyword>
<dbReference type="PROSITE" id="PS01011">
    <property type="entry name" value="FOLYLPOLYGLU_SYNT_1"/>
    <property type="match status" value="1"/>
</dbReference>
<evidence type="ECO:0000256" key="2">
    <source>
        <dbReference type="ARBA" id="ARBA00009060"/>
    </source>
</evidence>
<evidence type="ECO:0000259" key="14">
    <source>
        <dbReference type="PROSITE" id="PS50975"/>
    </source>
</evidence>
<feature type="domain" description="ATP-grasp" evidence="14">
    <location>
        <begin position="210"/>
        <end position="462"/>
    </location>
</feature>
<dbReference type="EC" id="6.3.2.29" evidence="5"/>
<dbReference type="InterPro" id="IPR013221">
    <property type="entry name" value="Mur_ligase_cen"/>
</dbReference>